<dbReference type="GO" id="GO:0005743">
    <property type="term" value="C:mitochondrial inner membrane"/>
    <property type="evidence" value="ECO:0007669"/>
    <property type="project" value="UniProtKB-SubCell"/>
</dbReference>
<evidence type="ECO:0000256" key="7">
    <source>
        <dbReference type="ARBA" id="ARBA00022989"/>
    </source>
</evidence>
<feature type="repeat" description="Solcar" evidence="10">
    <location>
        <begin position="140"/>
        <end position="225"/>
    </location>
</feature>
<keyword evidence="8" id="KW-0496">Mitochondrion</keyword>
<name>A0A7S4JJH0_9STRA</name>
<dbReference type="EMBL" id="HBKQ01041553">
    <property type="protein sequence ID" value="CAE2265505.1"/>
    <property type="molecule type" value="Transcribed_RNA"/>
</dbReference>
<keyword evidence="6" id="KW-0999">Mitochondrion inner membrane</keyword>
<comment type="similarity">
    <text evidence="2 11">Belongs to the mitochondrial carrier (TC 2.A.29) family.</text>
</comment>
<dbReference type="PROSITE" id="PS50920">
    <property type="entry name" value="SOLCAR"/>
    <property type="match status" value="3"/>
</dbReference>
<evidence type="ECO:0000256" key="5">
    <source>
        <dbReference type="ARBA" id="ARBA00022737"/>
    </source>
</evidence>
<evidence type="ECO:0000256" key="11">
    <source>
        <dbReference type="RuleBase" id="RU000488"/>
    </source>
</evidence>
<evidence type="ECO:0000256" key="12">
    <source>
        <dbReference type="SAM" id="MobiDB-lite"/>
    </source>
</evidence>
<dbReference type="AlphaFoldDB" id="A0A7S4JJH0"/>
<evidence type="ECO:0000313" key="14">
    <source>
        <dbReference type="EMBL" id="CAE2265505.1"/>
    </source>
</evidence>
<evidence type="ECO:0000256" key="6">
    <source>
        <dbReference type="ARBA" id="ARBA00022792"/>
    </source>
</evidence>
<feature type="compositionally biased region" description="Basic and acidic residues" evidence="12">
    <location>
        <begin position="114"/>
        <end position="124"/>
    </location>
</feature>
<evidence type="ECO:0000256" key="3">
    <source>
        <dbReference type="ARBA" id="ARBA00022448"/>
    </source>
</evidence>
<keyword evidence="7" id="KW-1133">Transmembrane helix</keyword>
<evidence type="ECO:0000256" key="1">
    <source>
        <dbReference type="ARBA" id="ARBA00004448"/>
    </source>
</evidence>
<evidence type="ECO:0000256" key="2">
    <source>
        <dbReference type="ARBA" id="ARBA00006375"/>
    </source>
</evidence>
<dbReference type="GO" id="GO:1990547">
    <property type="term" value="P:mitochondrial phosphate ion transmembrane transport"/>
    <property type="evidence" value="ECO:0007669"/>
    <property type="project" value="InterPro"/>
</dbReference>
<dbReference type="PANTHER" id="PTHR45671">
    <property type="entry name" value="SOLUTE CARRIER FAMILY 25 (MITOCHONDRIAL CARRIER PHOSPHATE CARRIER), MEMBER 3, LIKE-RELATED-RELATED"/>
    <property type="match status" value="1"/>
</dbReference>
<evidence type="ECO:0000256" key="10">
    <source>
        <dbReference type="PROSITE-ProRule" id="PRU00282"/>
    </source>
</evidence>
<evidence type="ECO:0000256" key="9">
    <source>
        <dbReference type="ARBA" id="ARBA00023136"/>
    </source>
</evidence>
<dbReference type="InterPro" id="IPR018108">
    <property type="entry name" value="MCP_transmembrane"/>
</dbReference>
<dbReference type="PANTHER" id="PTHR45671:SF12">
    <property type="entry name" value="MITOCHONDRIAL PHOSPHATE CARRIER PROTEIN"/>
    <property type="match status" value="1"/>
</dbReference>
<feature type="repeat" description="Solcar" evidence="10">
    <location>
        <begin position="234"/>
        <end position="318"/>
    </location>
</feature>
<feature type="chain" id="PRO_5030873534" evidence="13">
    <location>
        <begin position="24"/>
        <end position="426"/>
    </location>
</feature>
<dbReference type="InterPro" id="IPR023395">
    <property type="entry name" value="MCP_dom_sf"/>
</dbReference>
<keyword evidence="4 10" id="KW-0812">Transmembrane</keyword>
<dbReference type="SUPFAM" id="SSF103506">
    <property type="entry name" value="Mitochondrial carrier"/>
    <property type="match status" value="1"/>
</dbReference>
<dbReference type="Gene3D" id="1.50.40.10">
    <property type="entry name" value="Mitochondrial carrier domain"/>
    <property type="match status" value="1"/>
</dbReference>
<dbReference type="Pfam" id="PF00153">
    <property type="entry name" value="Mito_carr"/>
    <property type="match status" value="3"/>
</dbReference>
<keyword evidence="5" id="KW-0677">Repeat</keyword>
<evidence type="ECO:0000256" key="13">
    <source>
        <dbReference type="SAM" id="SignalP"/>
    </source>
</evidence>
<keyword evidence="3 11" id="KW-0813">Transport</keyword>
<evidence type="ECO:0000256" key="8">
    <source>
        <dbReference type="ARBA" id="ARBA00023128"/>
    </source>
</evidence>
<dbReference type="GO" id="GO:0005315">
    <property type="term" value="F:phosphate transmembrane transporter activity"/>
    <property type="evidence" value="ECO:0007669"/>
    <property type="project" value="InterPro"/>
</dbReference>
<dbReference type="InterPro" id="IPR044677">
    <property type="entry name" value="SLC25A3/Pic2/Mir1-like"/>
</dbReference>
<dbReference type="PRINTS" id="PR00926">
    <property type="entry name" value="MITOCARRIER"/>
</dbReference>
<sequence>MNGQWPTLLFSFVAITASTSTVASVGNYPCFVPVSTHRRLALTPPTNVFSSRIKAAERDFDGDAGAIEKSDIRSIAADPANRRSFLSSAVLASSAAMLTASGVVAGGQVAHSITESETKQERSIPDSSTSISSAGQLPKKTDVRYFIAGGISAAISHGVATPVDVVKTRIQAEPESYSSGVRNAALKILDEEGPSALLGGLGPTVVGYCVEGALKFGAYEALKPVMLSLLPSVDPAEPYLIAAVVAGALASVLLCPIEETRIRVVTDPSFAKGLSDGLPKLIREEGFLSTFSGIYAMLSKQVPYTMAKQVSFDVFTALLYPSFAALALLPAYEVKFGVDVCAAFLASILACIASHPGDVLLTATYKRGHGSGGFRETLSGIYEKNGFPGFFQGIYARFIHVGAIITLQLVLYDEMKGLLGLPSTGS</sequence>
<keyword evidence="13" id="KW-0732">Signal</keyword>
<feature type="signal peptide" evidence="13">
    <location>
        <begin position="1"/>
        <end position="23"/>
    </location>
</feature>
<comment type="subcellular location">
    <subcellularLocation>
        <location evidence="1">Mitochondrion inner membrane</location>
        <topology evidence="1">Multi-pass membrane protein</topology>
    </subcellularLocation>
</comment>
<accession>A0A7S4JJH0</accession>
<evidence type="ECO:0000256" key="4">
    <source>
        <dbReference type="ARBA" id="ARBA00022692"/>
    </source>
</evidence>
<dbReference type="InterPro" id="IPR002067">
    <property type="entry name" value="MCP"/>
</dbReference>
<protein>
    <submittedName>
        <fullName evidence="14">Uncharacterized protein</fullName>
    </submittedName>
</protein>
<gene>
    <name evidence="14" type="ORF">OAUR00152_LOCUS28679</name>
</gene>
<organism evidence="14">
    <name type="scientific">Odontella aurita</name>
    <dbReference type="NCBI Taxonomy" id="265563"/>
    <lineage>
        <taxon>Eukaryota</taxon>
        <taxon>Sar</taxon>
        <taxon>Stramenopiles</taxon>
        <taxon>Ochrophyta</taxon>
        <taxon>Bacillariophyta</taxon>
        <taxon>Mediophyceae</taxon>
        <taxon>Biddulphiophycidae</taxon>
        <taxon>Eupodiscales</taxon>
        <taxon>Odontellaceae</taxon>
        <taxon>Odontella</taxon>
    </lineage>
</organism>
<feature type="repeat" description="Solcar" evidence="10">
    <location>
        <begin position="334"/>
        <end position="418"/>
    </location>
</feature>
<feature type="region of interest" description="Disordered" evidence="12">
    <location>
        <begin position="114"/>
        <end position="135"/>
    </location>
</feature>
<keyword evidence="9 10" id="KW-0472">Membrane</keyword>
<proteinExistence type="inferred from homology"/>
<reference evidence="14" key="1">
    <citation type="submission" date="2021-01" db="EMBL/GenBank/DDBJ databases">
        <authorList>
            <person name="Corre E."/>
            <person name="Pelletier E."/>
            <person name="Niang G."/>
            <person name="Scheremetjew M."/>
            <person name="Finn R."/>
            <person name="Kale V."/>
            <person name="Holt S."/>
            <person name="Cochrane G."/>
            <person name="Meng A."/>
            <person name="Brown T."/>
            <person name="Cohen L."/>
        </authorList>
    </citation>
    <scope>NUCLEOTIDE SEQUENCE</scope>
    <source>
        <strain evidence="14">Isolate 1302-5</strain>
    </source>
</reference>